<evidence type="ECO:0000256" key="2">
    <source>
        <dbReference type="ARBA" id="ARBA00005419"/>
    </source>
</evidence>
<dbReference type="PIRSF" id="PIRSF000903">
    <property type="entry name" value="B5n-ttraPtase_sm"/>
    <property type="match status" value="1"/>
</dbReference>
<dbReference type="RefSeq" id="WP_126323445.1">
    <property type="nucleotide sequence ID" value="NZ_AP018005.1"/>
</dbReference>
<feature type="domain" description="Calcineurin-like phosphoesterase" evidence="6">
    <location>
        <begin position="3"/>
        <end position="143"/>
    </location>
</feature>
<proteinExistence type="inferred from homology"/>
<dbReference type="CDD" id="cd07422">
    <property type="entry name" value="MPP_ApaH"/>
    <property type="match status" value="1"/>
</dbReference>
<dbReference type="InterPro" id="IPR004843">
    <property type="entry name" value="Calcineurin-like_PHP"/>
</dbReference>
<dbReference type="SUPFAM" id="SSF56300">
    <property type="entry name" value="Metallo-dependent phosphatases"/>
    <property type="match status" value="1"/>
</dbReference>
<evidence type="ECO:0000259" key="6">
    <source>
        <dbReference type="Pfam" id="PF00149"/>
    </source>
</evidence>
<accession>A0A2Z5UXG2</accession>
<reference evidence="7 8" key="1">
    <citation type="submission" date="2017-03" db="EMBL/GenBank/DDBJ databases">
        <title>The genome sequence of Candidatus Rickettsiella viridis.</title>
        <authorList>
            <person name="Nikoh N."/>
            <person name="Tsuchida T."/>
            <person name="Yamaguchi K."/>
            <person name="Maeda T."/>
            <person name="Shigenobu S."/>
            <person name="Fukatsu T."/>
        </authorList>
    </citation>
    <scope>NUCLEOTIDE SEQUENCE [LARGE SCALE GENOMIC DNA]</scope>
    <source>
        <strain evidence="7 8">Ap-RA04</strain>
    </source>
</reference>
<evidence type="ECO:0000256" key="1">
    <source>
        <dbReference type="ARBA" id="ARBA00003413"/>
    </source>
</evidence>
<dbReference type="OrthoDB" id="9807890at2"/>
<dbReference type="PANTHER" id="PTHR40942:SF4">
    <property type="entry name" value="CYTOCHROME C5"/>
    <property type="match status" value="1"/>
</dbReference>
<dbReference type="KEGG" id="rvi:RVIR1_14770"/>
<organism evidence="7 8">
    <name type="scientific">Candidatus Rickettsiella viridis</name>
    <dbReference type="NCBI Taxonomy" id="676208"/>
    <lineage>
        <taxon>Bacteria</taxon>
        <taxon>Pseudomonadati</taxon>
        <taxon>Pseudomonadota</taxon>
        <taxon>Gammaproteobacteria</taxon>
        <taxon>Legionellales</taxon>
        <taxon>Coxiellaceae</taxon>
        <taxon>Rickettsiella</taxon>
    </lineage>
</organism>
<dbReference type="Proteomes" id="UP000282483">
    <property type="component" value="Chromosome"/>
</dbReference>
<dbReference type="Gene3D" id="3.60.21.10">
    <property type="match status" value="1"/>
</dbReference>
<dbReference type="PANTHER" id="PTHR40942">
    <property type="match status" value="1"/>
</dbReference>
<dbReference type="InterPro" id="IPR004617">
    <property type="entry name" value="ApaH"/>
</dbReference>
<evidence type="ECO:0000256" key="5">
    <source>
        <dbReference type="HAMAP-Rule" id="MF_00199"/>
    </source>
</evidence>
<dbReference type="Pfam" id="PF00149">
    <property type="entry name" value="Metallophos"/>
    <property type="match status" value="1"/>
</dbReference>
<dbReference type="NCBIfam" id="TIGR00668">
    <property type="entry name" value="apaH"/>
    <property type="match status" value="1"/>
</dbReference>
<dbReference type="GO" id="GO:0008803">
    <property type="term" value="F:bis(5'-nucleosyl)-tetraphosphatase (symmetrical) activity"/>
    <property type="evidence" value="ECO:0007669"/>
    <property type="project" value="UniProtKB-UniRule"/>
</dbReference>
<comment type="function">
    <text evidence="1 5">Hydrolyzes diadenosine 5',5'''-P1,P4-tetraphosphate to yield ADP.</text>
</comment>
<gene>
    <name evidence="5 7" type="primary">apaH</name>
    <name evidence="7" type="ORF">RVIR1_14770</name>
</gene>
<name>A0A2Z5UXG2_9COXI</name>
<keyword evidence="3 5" id="KW-0378">Hydrolase</keyword>
<dbReference type="InterPro" id="IPR029052">
    <property type="entry name" value="Metallo-depent_PP-like"/>
</dbReference>
<evidence type="ECO:0000256" key="4">
    <source>
        <dbReference type="ARBA" id="ARBA00049417"/>
    </source>
</evidence>
<dbReference type="EMBL" id="AP018005">
    <property type="protein sequence ID" value="BBB15915.1"/>
    <property type="molecule type" value="Genomic_DNA"/>
</dbReference>
<protein>
    <recommendedName>
        <fullName evidence="5">Bis(5'-nucleosyl)-tetraphosphatase, symmetrical</fullName>
        <ecNumber evidence="5">3.6.1.41</ecNumber>
    </recommendedName>
    <alternativeName>
        <fullName evidence="5">Ap4A hydrolase</fullName>
    </alternativeName>
    <alternativeName>
        <fullName evidence="5">Diadenosine 5',5'''-P1,P4-tetraphosphate pyrophosphohydrolase</fullName>
    </alternativeName>
    <alternativeName>
        <fullName evidence="5">Diadenosine tetraphosphatase</fullName>
    </alternativeName>
</protein>
<dbReference type="AlphaFoldDB" id="A0A2Z5UXG2"/>
<dbReference type="EC" id="3.6.1.41" evidence="5"/>
<keyword evidence="8" id="KW-1185">Reference proteome</keyword>
<evidence type="ECO:0000313" key="7">
    <source>
        <dbReference type="EMBL" id="BBB15915.1"/>
    </source>
</evidence>
<comment type="similarity">
    <text evidence="2 5">Belongs to the Ap4A hydrolase family.</text>
</comment>
<dbReference type="NCBIfam" id="NF001204">
    <property type="entry name" value="PRK00166.1"/>
    <property type="match status" value="1"/>
</dbReference>
<evidence type="ECO:0000256" key="3">
    <source>
        <dbReference type="ARBA" id="ARBA00022801"/>
    </source>
</evidence>
<dbReference type="HAMAP" id="MF_00199">
    <property type="entry name" value="ApaH"/>
    <property type="match status" value="1"/>
</dbReference>
<evidence type="ECO:0000313" key="8">
    <source>
        <dbReference type="Proteomes" id="UP000282483"/>
    </source>
</evidence>
<comment type="catalytic activity">
    <reaction evidence="4 5">
        <text>P(1),P(4)-bis(5'-adenosyl) tetraphosphate + H2O = 2 ADP + 2 H(+)</text>
        <dbReference type="Rhea" id="RHEA:24252"/>
        <dbReference type="ChEBI" id="CHEBI:15377"/>
        <dbReference type="ChEBI" id="CHEBI:15378"/>
        <dbReference type="ChEBI" id="CHEBI:58141"/>
        <dbReference type="ChEBI" id="CHEBI:456216"/>
        <dbReference type="EC" id="3.6.1.41"/>
    </reaction>
</comment>
<sequence length="265" mass="30250">MATYVIGDIQGCFDPFIRLLEKINFNSNQDCLWLTGDLVNRGPASLEVLRFVKSLKYSQVVLGNHDLHFLSVLYGKSSLDKQDTLAPILTALDKEDLGTWLRHRPLLHHDPSLGVILIHAGLPPQWDLNKALQCAHELEEVLRDEHYLEFFTNMYGDTPSRWDDVLEGWDRLRVITNCFTRLRFCDVEGNLDLSNKSNIAKENYFPWFKVPGRRSKNLKIIFGHWAALAGKTDDPNIIALDTGCVWGNCLTAMCLEDGRQFSVKC</sequence>